<sequence>MESHRESSAAGERGEEELGEEEKMEMFFQLIRGIRETRIRMAMLQGAQGGESEVTTARPSKRTKADGRSGLGGGGRPWVPKFEAEDFSVDGTGCSPACSIQGTSEKSGEKWEDDHRGGLNLKLTL</sequence>
<reference evidence="2" key="1">
    <citation type="journal article" date="2023" name="Front. Plant Sci.">
        <title>Chromosomal-level genome assembly of Melastoma candidum provides insights into trichome evolution.</title>
        <authorList>
            <person name="Zhong Y."/>
            <person name="Wu W."/>
            <person name="Sun C."/>
            <person name="Zou P."/>
            <person name="Liu Y."/>
            <person name="Dai S."/>
            <person name="Zhou R."/>
        </authorList>
    </citation>
    <scope>NUCLEOTIDE SEQUENCE [LARGE SCALE GENOMIC DNA]</scope>
</reference>
<dbReference type="Proteomes" id="UP001057402">
    <property type="component" value="Chromosome 7"/>
</dbReference>
<protein>
    <submittedName>
        <fullName evidence="1">Uncharacterized protein</fullName>
    </submittedName>
</protein>
<dbReference type="EMBL" id="CM042886">
    <property type="protein sequence ID" value="KAI4341631.1"/>
    <property type="molecule type" value="Genomic_DNA"/>
</dbReference>
<evidence type="ECO:0000313" key="1">
    <source>
        <dbReference type="EMBL" id="KAI4341631.1"/>
    </source>
</evidence>
<evidence type="ECO:0000313" key="2">
    <source>
        <dbReference type="Proteomes" id="UP001057402"/>
    </source>
</evidence>
<organism evidence="1 2">
    <name type="scientific">Melastoma candidum</name>
    <dbReference type="NCBI Taxonomy" id="119954"/>
    <lineage>
        <taxon>Eukaryota</taxon>
        <taxon>Viridiplantae</taxon>
        <taxon>Streptophyta</taxon>
        <taxon>Embryophyta</taxon>
        <taxon>Tracheophyta</taxon>
        <taxon>Spermatophyta</taxon>
        <taxon>Magnoliopsida</taxon>
        <taxon>eudicotyledons</taxon>
        <taxon>Gunneridae</taxon>
        <taxon>Pentapetalae</taxon>
        <taxon>rosids</taxon>
        <taxon>malvids</taxon>
        <taxon>Myrtales</taxon>
        <taxon>Melastomataceae</taxon>
        <taxon>Melastomatoideae</taxon>
        <taxon>Melastomateae</taxon>
        <taxon>Melastoma</taxon>
    </lineage>
</organism>
<keyword evidence="2" id="KW-1185">Reference proteome</keyword>
<proteinExistence type="predicted"/>
<name>A0ACB9NZU4_9MYRT</name>
<gene>
    <name evidence="1" type="ORF">MLD38_026329</name>
</gene>
<comment type="caution">
    <text evidence="1">The sequence shown here is derived from an EMBL/GenBank/DDBJ whole genome shotgun (WGS) entry which is preliminary data.</text>
</comment>
<accession>A0ACB9NZU4</accession>